<organism evidence="1 2">
    <name type="scientific">Actinomadura macrotermitis</name>
    <dbReference type="NCBI Taxonomy" id="2585200"/>
    <lineage>
        <taxon>Bacteria</taxon>
        <taxon>Bacillati</taxon>
        <taxon>Actinomycetota</taxon>
        <taxon>Actinomycetes</taxon>
        <taxon>Streptosporangiales</taxon>
        <taxon>Thermomonosporaceae</taxon>
        <taxon>Actinomadura</taxon>
    </lineage>
</organism>
<reference evidence="1 2" key="1">
    <citation type="submission" date="2019-10" db="EMBL/GenBank/DDBJ databases">
        <title>Actinomadura rubteroloni sp. nov. and Actinomadura macrotermitis sp. nov., isolated from the gut of fungus growing-termite Macrotermes natalensis.</title>
        <authorList>
            <person name="Benndorf R."/>
            <person name="Martin K."/>
            <person name="Kuefner M."/>
            <person name="De Beer W."/>
            <person name="Kaster A.-K."/>
            <person name="Vollmers J."/>
            <person name="Poulsen M."/>
            <person name="Beemelmanns C."/>
        </authorList>
    </citation>
    <scope>NUCLEOTIDE SEQUENCE [LARGE SCALE GENOMIC DNA]</scope>
    <source>
        <strain evidence="1 2">RB68</strain>
    </source>
</reference>
<dbReference type="Pfam" id="PF21983">
    <property type="entry name" value="NikA-like"/>
    <property type="match status" value="1"/>
</dbReference>
<sequence>MRIRVSNEEHGEIRAAATQAGMAYSAFIVRTVRAAIRDQKPIDGALFELHKELRNASRQVNAVGVNLNQLARFANTHGTTPEALAWLAEYCFRVVREAEAVIIRLGRRLP</sequence>
<proteinExistence type="predicted"/>
<evidence type="ECO:0008006" key="3">
    <source>
        <dbReference type="Google" id="ProtNLM"/>
    </source>
</evidence>
<dbReference type="Proteomes" id="UP000487268">
    <property type="component" value="Unassembled WGS sequence"/>
</dbReference>
<evidence type="ECO:0000313" key="1">
    <source>
        <dbReference type="EMBL" id="MQY06240.1"/>
    </source>
</evidence>
<evidence type="ECO:0000313" key="2">
    <source>
        <dbReference type="Proteomes" id="UP000487268"/>
    </source>
</evidence>
<accession>A0A7K0BYI1</accession>
<protein>
    <recommendedName>
        <fullName evidence="3">Plasmid mobilization relaxosome protein MobC</fullName>
    </recommendedName>
</protein>
<dbReference type="EMBL" id="WEGH01000003">
    <property type="protein sequence ID" value="MQY06240.1"/>
    <property type="molecule type" value="Genomic_DNA"/>
</dbReference>
<gene>
    <name evidence="1" type="ORF">ACRB68_43280</name>
</gene>
<name>A0A7K0BYI1_9ACTN</name>
<comment type="caution">
    <text evidence="1">The sequence shown here is derived from an EMBL/GenBank/DDBJ whole genome shotgun (WGS) entry which is preliminary data.</text>
</comment>
<keyword evidence="2" id="KW-1185">Reference proteome</keyword>
<dbReference type="InterPro" id="IPR053842">
    <property type="entry name" value="NikA-like"/>
</dbReference>
<dbReference type="AlphaFoldDB" id="A0A7K0BYI1"/>